<dbReference type="SUPFAM" id="SSF53098">
    <property type="entry name" value="Ribonuclease H-like"/>
    <property type="match status" value="1"/>
</dbReference>
<dbReference type="Gene3D" id="1.10.150.80">
    <property type="entry name" value="HRDC domain"/>
    <property type="match status" value="2"/>
</dbReference>
<keyword evidence="3" id="KW-1185">Reference proteome</keyword>
<dbReference type="AlphaFoldDB" id="A0A1N6DS57"/>
<dbReference type="InterPro" id="IPR012337">
    <property type="entry name" value="RNaseH-like_sf"/>
</dbReference>
<dbReference type="InterPro" id="IPR044876">
    <property type="entry name" value="HRDC_dom_sf"/>
</dbReference>
<dbReference type="Pfam" id="PF18305">
    <property type="entry name" value="DNA_pol_A_exoN"/>
    <property type="match status" value="1"/>
</dbReference>
<evidence type="ECO:0000313" key="3">
    <source>
        <dbReference type="Proteomes" id="UP000184699"/>
    </source>
</evidence>
<dbReference type="Pfam" id="PF00570">
    <property type="entry name" value="HRDC"/>
    <property type="match status" value="1"/>
</dbReference>
<dbReference type="OrthoDB" id="144122at2"/>
<evidence type="ECO:0000259" key="1">
    <source>
        <dbReference type="PROSITE" id="PS50967"/>
    </source>
</evidence>
<organism evidence="2 3">
    <name type="scientific">Agromyces cerinus subsp. cerinus</name>
    <dbReference type="NCBI Taxonomy" id="232089"/>
    <lineage>
        <taxon>Bacteria</taxon>
        <taxon>Bacillati</taxon>
        <taxon>Actinomycetota</taxon>
        <taxon>Actinomycetes</taxon>
        <taxon>Micrococcales</taxon>
        <taxon>Microbacteriaceae</taxon>
        <taxon>Agromyces</taxon>
    </lineage>
</organism>
<evidence type="ECO:0000313" key="2">
    <source>
        <dbReference type="EMBL" id="SIN73580.1"/>
    </source>
</evidence>
<dbReference type="SUPFAM" id="SSF47819">
    <property type="entry name" value="HRDC-like"/>
    <property type="match status" value="1"/>
</dbReference>
<dbReference type="InterPro" id="IPR036397">
    <property type="entry name" value="RNaseH_sf"/>
</dbReference>
<dbReference type="CDD" id="cd06142">
    <property type="entry name" value="RNaseD_exo"/>
    <property type="match status" value="1"/>
</dbReference>
<dbReference type="STRING" id="232089.SAMN05443544_0662"/>
<dbReference type="RefSeq" id="WP_074258886.1">
    <property type="nucleotide sequence ID" value="NZ_FSRJ01000001.1"/>
</dbReference>
<protein>
    <submittedName>
        <fullName evidence="2">Ribonuclease D</fullName>
    </submittedName>
</protein>
<reference evidence="3" key="1">
    <citation type="submission" date="2016-11" db="EMBL/GenBank/DDBJ databases">
        <authorList>
            <person name="Varghese N."/>
            <person name="Submissions S."/>
        </authorList>
    </citation>
    <scope>NUCLEOTIDE SEQUENCE [LARGE SCALE GENOMIC DNA]</scope>
    <source>
        <strain evidence="3">DSM 8595</strain>
    </source>
</reference>
<feature type="domain" description="HRDC" evidence="1">
    <location>
        <begin position="209"/>
        <end position="289"/>
    </location>
</feature>
<dbReference type="InterPro" id="IPR002121">
    <property type="entry name" value="HRDC_dom"/>
</dbReference>
<dbReference type="GO" id="GO:0008408">
    <property type="term" value="F:3'-5' exonuclease activity"/>
    <property type="evidence" value="ECO:0007669"/>
    <property type="project" value="InterPro"/>
</dbReference>
<dbReference type="SMART" id="SM00474">
    <property type="entry name" value="35EXOc"/>
    <property type="match status" value="1"/>
</dbReference>
<gene>
    <name evidence="2" type="ORF">SAMN05443544_0662</name>
</gene>
<dbReference type="Proteomes" id="UP000184699">
    <property type="component" value="Unassembled WGS sequence"/>
</dbReference>
<accession>A0A1N6DS57</accession>
<dbReference type="InterPro" id="IPR041605">
    <property type="entry name" value="Exo_C"/>
</dbReference>
<proteinExistence type="predicted"/>
<dbReference type="InterPro" id="IPR010997">
    <property type="entry name" value="HRDC-like_sf"/>
</dbReference>
<dbReference type="InterPro" id="IPR051086">
    <property type="entry name" value="RNase_D-like"/>
</dbReference>
<dbReference type="GO" id="GO:0003676">
    <property type="term" value="F:nucleic acid binding"/>
    <property type="evidence" value="ECO:0007669"/>
    <property type="project" value="InterPro"/>
</dbReference>
<dbReference type="InterPro" id="IPR002562">
    <property type="entry name" value="3'-5'_exonuclease_dom"/>
</dbReference>
<dbReference type="PANTHER" id="PTHR47649:SF1">
    <property type="entry name" value="RIBONUCLEASE D"/>
    <property type="match status" value="1"/>
</dbReference>
<dbReference type="EMBL" id="FSRJ01000001">
    <property type="protein sequence ID" value="SIN73580.1"/>
    <property type="molecule type" value="Genomic_DNA"/>
</dbReference>
<dbReference type="Pfam" id="PF01612">
    <property type="entry name" value="DNA_pol_A_exo1"/>
    <property type="match status" value="1"/>
</dbReference>
<dbReference type="PANTHER" id="PTHR47649">
    <property type="entry name" value="RIBONUCLEASE D"/>
    <property type="match status" value="1"/>
</dbReference>
<dbReference type="GO" id="GO:0000166">
    <property type="term" value="F:nucleotide binding"/>
    <property type="evidence" value="ECO:0007669"/>
    <property type="project" value="InterPro"/>
</dbReference>
<dbReference type="PROSITE" id="PS50967">
    <property type="entry name" value="HRDC"/>
    <property type="match status" value="1"/>
</dbReference>
<dbReference type="GO" id="GO:0006139">
    <property type="term" value="P:nucleobase-containing compound metabolic process"/>
    <property type="evidence" value="ECO:0007669"/>
    <property type="project" value="InterPro"/>
</dbReference>
<name>A0A1N6DS57_9MICO</name>
<sequence length="398" mass="43852">MDEFQVIETPAAFDEAVKRLLDGEGPIAVDAERASGFRYSQRAYLIQMFRRGSGTFLFDPPQIPDFSALQNAIHSEEWVLHAASQDLACLREVGLDPERIFDTELAARLLGMPRVGLASVVEELLDIKLAKEHSASDWSTRPLPQSWLKYAALDVELLVDVRERLGARLEEDGKAELAAEEFDAVLHRAAKPPAAEPWRRLSGIHAMRSPRNLAVARELWLSRDALATELDVAPGRLVPDASLLAVARTLPSTRRALADLREFNGRASRTELDRWWGAVERGLATTELPQVRVPSDAPPPPRSWAARHPEADARLRLAKAAVTEVAEQMNMPVENLLTPDHLRRVAWTPPAETTAEAVGESLRALGAREWQVAATSQRIAAAFVEAAQSVEDATSDAS</sequence>
<dbReference type="Gene3D" id="3.30.420.10">
    <property type="entry name" value="Ribonuclease H-like superfamily/Ribonuclease H"/>
    <property type="match status" value="1"/>
</dbReference>